<comment type="similarity">
    <text evidence="3">Belongs to the RimP family.</text>
</comment>
<dbReference type="Pfam" id="PF02576">
    <property type="entry name" value="RimP_N"/>
    <property type="match status" value="1"/>
</dbReference>
<feature type="domain" description="Ribosome maturation factor RimP C-terminal" evidence="5">
    <location>
        <begin position="85"/>
        <end position="159"/>
    </location>
</feature>
<sequence>MALKEQITTFLEPYLEEGKYFIVDIHVKASKVSQKVMILLDSDEGITIQECADISRALGNDLEASETIDTPYTLEVSSPGLDQPLHLLRQYTKNVGRELKVSLVSGEIVSGTLVEVKESSIVLQVPAPKKKPKVPLEESALRPELPLETIAKAIVQVSFK</sequence>
<dbReference type="InterPro" id="IPR035956">
    <property type="entry name" value="RimP_N_sf"/>
</dbReference>
<gene>
    <name evidence="3" type="primary">rimP</name>
    <name evidence="6" type="ORF">EZE20_02730</name>
</gene>
<reference evidence="6 7" key="1">
    <citation type="submission" date="2019-02" db="EMBL/GenBank/DDBJ databases">
        <title>Arundinibacter roseus gen. nov., sp. nov., a new member of the family Cytophagaceae.</title>
        <authorList>
            <person name="Szuroczki S."/>
            <person name="Khayer B."/>
            <person name="Sproer C."/>
            <person name="Toumi M."/>
            <person name="Szabo A."/>
            <person name="Felfoldi T."/>
            <person name="Schumann P."/>
            <person name="Toth E."/>
        </authorList>
    </citation>
    <scope>NUCLEOTIDE SEQUENCE [LARGE SCALE GENOMIC DNA]</scope>
    <source>
        <strain evidence="6 7">DMA-k-7a</strain>
    </source>
</reference>
<dbReference type="InterPro" id="IPR003728">
    <property type="entry name" value="Ribosome_maturation_RimP"/>
</dbReference>
<dbReference type="RefSeq" id="WP_132114259.1">
    <property type="nucleotide sequence ID" value="NZ_SMJU01000002.1"/>
</dbReference>
<keyword evidence="2 3" id="KW-0690">Ribosome biogenesis</keyword>
<dbReference type="PANTHER" id="PTHR33867">
    <property type="entry name" value="RIBOSOME MATURATION FACTOR RIMP"/>
    <property type="match status" value="1"/>
</dbReference>
<dbReference type="OrthoDB" id="9789702at2"/>
<dbReference type="EMBL" id="SMJU01000002">
    <property type="protein sequence ID" value="TDB67857.1"/>
    <property type="molecule type" value="Genomic_DNA"/>
</dbReference>
<evidence type="ECO:0000259" key="5">
    <source>
        <dbReference type="Pfam" id="PF17384"/>
    </source>
</evidence>
<evidence type="ECO:0000259" key="4">
    <source>
        <dbReference type="Pfam" id="PF02576"/>
    </source>
</evidence>
<dbReference type="InterPro" id="IPR028998">
    <property type="entry name" value="RimP_C"/>
</dbReference>
<evidence type="ECO:0000313" key="7">
    <source>
        <dbReference type="Proteomes" id="UP000295706"/>
    </source>
</evidence>
<name>A0A4R4KI91_9BACT</name>
<dbReference type="GO" id="GO:0000028">
    <property type="term" value="P:ribosomal small subunit assembly"/>
    <property type="evidence" value="ECO:0007669"/>
    <property type="project" value="TreeGrafter"/>
</dbReference>
<dbReference type="Proteomes" id="UP000295706">
    <property type="component" value="Unassembled WGS sequence"/>
</dbReference>
<dbReference type="AlphaFoldDB" id="A0A4R4KI91"/>
<dbReference type="SUPFAM" id="SSF75420">
    <property type="entry name" value="YhbC-like, N-terminal domain"/>
    <property type="match status" value="1"/>
</dbReference>
<evidence type="ECO:0000256" key="3">
    <source>
        <dbReference type="HAMAP-Rule" id="MF_01077"/>
    </source>
</evidence>
<dbReference type="Gene3D" id="3.30.300.70">
    <property type="entry name" value="RimP-like superfamily, N-terminal"/>
    <property type="match status" value="1"/>
</dbReference>
<comment type="function">
    <text evidence="3">Required for maturation of 30S ribosomal subunits.</text>
</comment>
<accession>A0A4R4KI91</accession>
<feature type="domain" description="Ribosome maturation factor RimP N-terminal" evidence="4">
    <location>
        <begin position="11"/>
        <end position="82"/>
    </location>
</feature>
<proteinExistence type="inferred from homology"/>
<dbReference type="Pfam" id="PF17384">
    <property type="entry name" value="DUF150_C"/>
    <property type="match status" value="1"/>
</dbReference>
<keyword evidence="7" id="KW-1185">Reference proteome</keyword>
<dbReference type="GO" id="GO:0006412">
    <property type="term" value="P:translation"/>
    <property type="evidence" value="ECO:0007669"/>
    <property type="project" value="TreeGrafter"/>
</dbReference>
<dbReference type="HAMAP" id="MF_01077">
    <property type="entry name" value="RimP"/>
    <property type="match status" value="1"/>
</dbReference>
<organism evidence="6 7">
    <name type="scientific">Arundinibacter roseus</name>
    <dbReference type="NCBI Taxonomy" id="2070510"/>
    <lineage>
        <taxon>Bacteria</taxon>
        <taxon>Pseudomonadati</taxon>
        <taxon>Bacteroidota</taxon>
        <taxon>Cytophagia</taxon>
        <taxon>Cytophagales</taxon>
        <taxon>Spirosomataceae</taxon>
        <taxon>Arundinibacter</taxon>
    </lineage>
</organism>
<evidence type="ECO:0000313" key="6">
    <source>
        <dbReference type="EMBL" id="TDB67857.1"/>
    </source>
</evidence>
<dbReference type="PANTHER" id="PTHR33867:SF1">
    <property type="entry name" value="RIBOSOME MATURATION FACTOR RIMP"/>
    <property type="match status" value="1"/>
</dbReference>
<evidence type="ECO:0000256" key="2">
    <source>
        <dbReference type="ARBA" id="ARBA00022517"/>
    </source>
</evidence>
<keyword evidence="1 3" id="KW-0963">Cytoplasm</keyword>
<evidence type="ECO:0000256" key="1">
    <source>
        <dbReference type="ARBA" id="ARBA00022490"/>
    </source>
</evidence>
<comment type="caution">
    <text evidence="6">The sequence shown here is derived from an EMBL/GenBank/DDBJ whole genome shotgun (WGS) entry which is preliminary data.</text>
</comment>
<dbReference type="InterPro" id="IPR028989">
    <property type="entry name" value="RimP_N"/>
</dbReference>
<dbReference type="GO" id="GO:0005829">
    <property type="term" value="C:cytosol"/>
    <property type="evidence" value="ECO:0007669"/>
    <property type="project" value="TreeGrafter"/>
</dbReference>
<protein>
    <recommendedName>
        <fullName evidence="3">Ribosome maturation factor RimP</fullName>
    </recommendedName>
</protein>
<comment type="subcellular location">
    <subcellularLocation>
        <location evidence="3">Cytoplasm</location>
    </subcellularLocation>
</comment>